<dbReference type="PROSITE" id="PS51257">
    <property type="entry name" value="PROKAR_LIPOPROTEIN"/>
    <property type="match status" value="1"/>
</dbReference>
<organism evidence="2 3">
    <name type="scientific">Fodinibius salinus</name>
    <dbReference type="NCBI Taxonomy" id="860790"/>
    <lineage>
        <taxon>Bacteria</taxon>
        <taxon>Pseudomonadati</taxon>
        <taxon>Balneolota</taxon>
        <taxon>Balneolia</taxon>
        <taxon>Balneolales</taxon>
        <taxon>Balneolaceae</taxon>
        <taxon>Fodinibius</taxon>
    </lineage>
</organism>
<feature type="chain" id="PRO_5022745271" description="Lipoprotein" evidence="1">
    <location>
        <begin position="23"/>
        <end position="248"/>
    </location>
</feature>
<proteinExistence type="predicted"/>
<name>A0A5D3YHH9_9BACT</name>
<gene>
    <name evidence="2" type="ORF">LX73_2101</name>
</gene>
<sequence length="248" mass="28141">MRRFTYLVCILGVLFFITSCSSMDTSRVKKVDKAAVAIVGVEKHINYTDDFEIPQLVQRLAQSDKFDLQPIAENLHENTFGVYTEVMPFTLIPEEEVIETERYKNFELYNEGYEEATDGNSNFITVKNYKKYNPSGMLQGRRAKLFEAMPDEAEAMLMVGLSYKLFQENSMIPGVNKGKIEADLDIRLVKPNGERILTINKKAESDNSMKVVLDAAILDPDKIQPLVQDATDKAMAKAEEFIQDNLSD</sequence>
<dbReference type="Proteomes" id="UP000324595">
    <property type="component" value="Unassembled WGS sequence"/>
</dbReference>
<evidence type="ECO:0000313" key="2">
    <source>
        <dbReference type="EMBL" id="TYP92737.1"/>
    </source>
</evidence>
<dbReference type="EMBL" id="VNHY01000003">
    <property type="protein sequence ID" value="TYP92737.1"/>
    <property type="molecule type" value="Genomic_DNA"/>
</dbReference>
<evidence type="ECO:0000313" key="3">
    <source>
        <dbReference type="Proteomes" id="UP000324595"/>
    </source>
</evidence>
<dbReference type="AlphaFoldDB" id="A0A5D3YHH9"/>
<evidence type="ECO:0000256" key="1">
    <source>
        <dbReference type="SAM" id="SignalP"/>
    </source>
</evidence>
<keyword evidence="3" id="KW-1185">Reference proteome</keyword>
<reference evidence="2 3" key="1">
    <citation type="submission" date="2019-07" db="EMBL/GenBank/DDBJ databases">
        <title>Genomic Encyclopedia of Archaeal and Bacterial Type Strains, Phase II (KMG-II): from individual species to whole genera.</title>
        <authorList>
            <person name="Goeker M."/>
        </authorList>
    </citation>
    <scope>NUCLEOTIDE SEQUENCE [LARGE SCALE GENOMIC DNA]</scope>
    <source>
        <strain evidence="2 3">DSM 21935</strain>
    </source>
</reference>
<comment type="caution">
    <text evidence="2">The sequence shown here is derived from an EMBL/GenBank/DDBJ whole genome shotgun (WGS) entry which is preliminary data.</text>
</comment>
<accession>A0A5D3YHH9</accession>
<protein>
    <recommendedName>
        <fullName evidence="4">Lipoprotein</fullName>
    </recommendedName>
</protein>
<dbReference type="OrthoDB" id="792335at2"/>
<dbReference type="RefSeq" id="WP_148899425.1">
    <property type="nucleotide sequence ID" value="NZ_VNHY01000003.1"/>
</dbReference>
<feature type="signal peptide" evidence="1">
    <location>
        <begin position="1"/>
        <end position="22"/>
    </location>
</feature>
<keyword evidence="1" id="KW-0732">Signal</keyword>
<evidence type="ECO:0008006" key="4">
    <source>
        <dbReference type="Google" id="ProtNLM"/>
    </source>
</evidence>